<name>A0A9Q9X114_CYPCA</name>
<keyword evidence="13" id="KW-1015">Disulfide bond</keyword>
<dbReference type="PROSITE" id="PS51034">
    <property type="entry name" value="ZP_2"/>
    <property type="match status" value="1"/>
</dbReference>
<keyword evidence="6" id="KW-0964">Secreted</keyword>
<evidence type="ECO:0000256" key="11">
    <source>
        <dbReference type="ARBA" id="ARBA00022989"/>
    </source>
</evidence>
<comment type="subcellular location">
    <subcellularLocation>
        <location evidence="1">Cell membrane</location>
        <topology evidence="1">Single-pass type I membrane protein</topology>
    </subcellularLocation>
    <subcellularLocation>
        <location evidence="2">Secreted</location>
        <location evidence="2">Extracellular space</location>
        <location evidence="2">Extracellular matrix</location>
    </subcellularLocation>
</comment>
<gene>
    <name evidence="18" type="primary">si:ch211-67f13.7</name>
</gene>
<evidence type="ECO:0000256" key="16">
    <source>
        <dbReference type="SAM" id="MobiDB-lite"/>
    </source>
</evidence>
<evidence type="ECO:0000259" key="17">
    <source>
        <dbReference type="PROSITE" id="PS51034"/>
    </source>
</evidence>
<dbReference type="GO" id="GO:0031012">
    <property type="term" value="C:extracellular matrix"/>
    <property type="evidence" value="ECO:0007669"/>
    <property type="project" value="TreeGrafter"/>
</dbReference>
<dbReference type="Pfam" id="PF00100">
    <property type="entry name" value="Zona_pellucida"/>
    <property type="match status" value="1"/>
</dbReference>
<evidence type="ECO:0000256" key="3">
    <source>
        <dbReference type="ARBA" id="ARBA00006735"/>
    </source>
</evidence>
<feature type="domain" description="ZP" evidence="17">
    <location>
        <begin position="101"/>
        <end position="359"/>
    </location>
</feature>
<evidence type="ECO:0000256" key="13">
    <source>
        <dbReference type="ARBA" id="ARBA00023157"/>
    </source>
</evidence>
<reference evidence="18" key="1">
    <citation type="submission" date="2025-08" db="UniProtKB">
        <authorList>
            <consortium name="RefSeq"/>
        </authorList>
    </citation>
    <scope>IDENTIFICATION</scope>
    <source>
        <tissue evidence="18">Muscle</tissue>
    </source>
</reference>
<dbReference type="SMART" id="SM00241">
    <property type="entry name" value="ZP"/>
    <property type="match status" value="1"/>
</dbReference>
<dbReference type="GO" id="GO:0035803">
    <property type="term" value="P:egg coat formation"/>
    <property type="evidence" value="ECO:0007669"/>
    <property type="project" value="TreeGrafter"/>
</dbReference>
<keyword evidence="8" id="KW-0165">Cleavage on pair of basic residues</keyword>
<dbReference type="OrthoDB" id="8961289at2759"/>
<dbReference type="GO" id="GO:2000344">
    <property type="term" value="P:positive regulation of acrosome reaction"/>
    <property type="evidence" value="ECO:0007669"/>
    <property type="project" value="TreeGrafter"/>
</dbReference>
<keyword evidence="9" id="KW-0812">Transmembrane</keyword>
<keyword evidence="12" id="KW-0472">Membrane</keyword>
<dbReference type="Pfam" id="PF23344">
    <property type="entry name" value="ZP-N"/>
    <property type="match status" value="1"/>
</dbReference>
<keyword evidence="14" id="KW-0325">Glycoprotein</keyword>
<dbReference type="FunFam" id="2.60.40.4100:FF:000002">
    <property type="entry name" value="Zona pellucida sperm-binding protein 3"/>
    <property type="match status" value="1"/>
</dbReference>
<evidence type="ECO:0000256" key="10">
    <source>
        <dbReference type="ARBA" id="ARBA00022729"/>
    </source>
</evidence>
<dbReference type="GO" id="GO:0007339">
    <property type="term" value="P:binding of sperm to zona pellucida"/>
    <property type="evidence" value="ECO:0007669"/>
    <property type="project" value="TreeGrafter"/>
</dbReference>
<keyword evidence="10" id="KW-0732">Signal</keyword>
<accession>A0A9Q9X114</accession>
<dbReference type="AlphaFoldDB" id="A0A9Q9X114"/>
<dbReference type="RefSeq" id="XP_042593247.1">
    <property type="nucleotide sequence ID" value="XM_042737313.1"/>
</dbReference>
<evidence type="ECO:0000256" key="5">
    <source>
        <dbReference type="ARBA" id="ARBA00022475"/>
    </source>
</evidence>
<proteinExistence type="inferred from homology"/>
<keyword evidence="11" id="KW-1133">Transmembrane helix</keyword>
<dbReference type="PANTHER" id="PTHR11576">
    <property type="entry name" value="ZONA PELLUCIDA SPERM-BINDING PROTEIN 3"/>
    <property type="match status" value="1"/>
</dbReference>
<sequence>MKVNSIARVVLCLILGIFSSPTLLNSVSASSLLDKRADRQRTAREKHSGKLLVRDPFPNTPDITRRRPVPVLRIRGRTPARVPPGEHYLPRYSRLPEVSVTCSRSGFVLRVKKNFYGFSAIAEELTLGETCKSNGVLVPHNDLLFTYALTDCQGEQQVFPDYVAYKYVLHYVPLSHRNSLHYHRVNVGLECRYKREHHVHSLVVSPTSRTLLHKLIRSRSGDFWIQLMDGKTTGSWSSPVRSAVYLLGQQVNVQVSTRHHYQGVKLFINSCYAATVNTLSQATKHSIIDNYGCLRESRINPGASRFRFSRADNVVQFSFGAFQFIEAPDAQIAVHCELSVSGGGPSPMQKSCFYSHNDKRWVSVFGQDSICDCCDSVCNQTKTKRIAHEGFVSSDQVLFSDHLTSPFSTLPSSTLESIPIAHRSEDVIWFEAKLDKESQRSYTHKDLVASVSLISTEEDHDKRQHTSNTSTVEFTEEERKEIEEEKHGDVEIIIAISKNIVGSERPDLDPMKLHDIASLDWSEDRKMQNLTKGSDYSQKKGQRVEQVPQDHKGSTKTSVMASETMEENPNMDLSTMGDIGQLGVFLPSFLSEEKNSSENKNEGLGFLLISPFEEKTEVQLGSDELIEQGVVRKLDLAHDSDDDYFSDGI</sequence>
<evidence type="ECO:0000256" key="1">
    <source>
        <dbReference type="ARBA" id="ARBA00004251"/>
    </source>
</evidence>
<evidence type="ECO:0000256" key="8">
    <source>
        <dbReference type="ARBA" id="ARBA00022685"/>
    </source>
</evidence>
<feature type="region of interest" description="Disordered" evidence="16">
    <location>
        <begin position="458"/>
        <end position="483"/>
    </location>
</feature>
<dbReference type="GO" id="GO:0032190">
    <property type="term" value="F:acrosin binding"/>
    <property type="evidence" value="ECO:0007669"/>
    <property type="project" value="TreeGrafter"/>
</dbReference>
<evidence type="ECO:0000256" key="14">
    <source>
        <dbReference type="ARBA" id="ARBA00023180"/>
    </source>
</evidence>
<dbReference type="Proteomes" id="UP001155660">
    <property type="component" value="Chromosome B13"/>
</dbReference>
<dbReference type="FunFam" id="2.60.40.3210:FF:000001">
    <property type="entry name" value="Zona pellucida sperm-binding protein 3"/>
    <property type="match status" value="1"/>
</dbReference>
<dbReference type="GeneID" id="109045554"/>
<evidence type="ECO:0000256" key="15">
    <source>
        <dbReference type="ARBA" id="ARBA00030824"/>
    </source>
</evidence>
<dbReference type="InterPro" id="IPR001507">
    <property type="entry name" value="ZP_dom"/>
</dbReference>
<dbReference type="GO" id="GO:0005886">
    <property type="term" value="C:plasma membrane"/>
    <property type="evidence" value="ECO:0007669"/>
    <property type="project" value="UniProtKB-SubCell"/>
</dbReference>
<dbReference type="InterPro" id="IPR055355">
    <property type="entry name" value="ZP-C"/>
</dbReference>
<protein>
    <recommendedName>
        <fullName evidence="4">Zona pellucida sperm-binding protein 3</fullName>
    </recommendedName>
    <alternativeName>
        <fullName evidence="15">Zona pellucida glycoprotein 3</fullName>
    </alternativeName>
</protein>
<evidence type="ECO:0000256" key="12">
    <source>
        <dbReference type="ARBA" id="ARBA00023136"/>
    </source>
</evidence>
<evidence type="ECO:0000313" key="18">
    <source>
        <dbReference type="RefSeq" id="XP_042593247.1"/>
    </source>
</evidence>
<evidence type="ECO:0000256" key="7">
    <source>
        <dbReference type="ARBA" id="ARBA00022530"/>
    </source>
</evidence>
<comment type="similarity">
    <text evidence="3">Belongs to the ZP domain family. ZPC subfamily.</text>
</comment>
<keyword evidence="7" id="KW-0272">Extracellular matrix</keyword>
<dbReference type="PANTHER" id="PTHR11576:SF16">
    <property type="entry name" value="ZONA PELLUCIDA SPERM-BINDING PROTEIN 3"/>
    <property type="match status" value="1"/>
</dbReference>
<organism evidence="18">
    <name type="scientific">Cyprinus carpio</name>
    <name type="common">Common carp</name>
    <dbReference type="NCBI Taxonomy" id="7962"/>
    <lineage>
        <taxon>Eukaryota</taxon>
        <taxon>Metazoa</taxon>
        <taxon>Chordata</taxon>
        <taxon>Craniata</taxon>
        <taxon>Vertebrata</taxon>
        <taxon>Euteleostomi</taxon>
        <taxon>Actinopterygii</taxon>
        <taxon>Neopterygii</taxon>
        <taxon>Teleostei</taxon>
        <taxon>Ostariophysi</taxon>
        <taxon>Cypriniformes</taxon>
        <taxon>Cyprinidae</taxon>
        <taxon>Cyprininae</taxon>
        <taxon>Cyprinus</taxon>
    </lineage>
</organism>
<evidence type="ECO:0000256" key="6">
    <source>
        <dbReference type="ARBA" id="ARBA00022525"/>
    </source>
</evidence>
<evidence type="ECO:0000256" key="9">
    <source>
        <dbReference type="ARBA" id="ARBA00022692"/>
    </source>
</evidence>
<feature type="region of interest" description="Disordered" evidence="16">
    <location>
        <begin position="529"/>
        <end position="558"/>
    </location>
</feature>
<evidence type="ECO:0000256" key="2">
    <source>
        <dbReference type="ARBA" id="ARBA00004498"/>
    </source>
</evidence>
<dbReference type="InterPro" id="IPR055356">
    <property type="entry name" value="ZP-N"/>
</dbReference>
<evidence type="ECO:0000256" key="4">
    <source>
        <dbReference type="ARBA" id="ARBA00017980"/>
    </source>
</evidence>
<keyword evidence="5" id="KW-1003">Cell membrane</keyword>